<organism evidence="1 2">
    <name type="scientific">Cyphomyrmex costatus</name>
    <dbReference type="NCBI Taxonomy" id="456900"/>
    <lineage>
        <taxon>Eukaryota</taxon>
        <taxon>Metazoa</taxon>
        <taxon>Ecdysozoa</taxon>
        <taxon>Arthropoda</taxon>
        <taxon>Hexapoda</taxon>
        <taxon>Insecta</taxon>
        <taxon>Pterygota</taxon>
        <taxon>Neoptera</taxon>
        <taxon>Endopterygota</taxon>
        <taxon>Hymenoptera</taxon>
        <taxon>Apocrita</taxon>
        <taxon>Aculeata</taxon>
        <taxon>Formicoidea</taxon>
        <taxon>Formicidae</taxon>
        <taxon>Myrmicinae</taxon>
        <taxon>Cyphomyrmex</taxon>
    </lineage>
</organism>
<evidence type="ECO:0000313" key="1">
    <source>
        <dbReference type="EMBL" id="KYN05631.1"/>
    </source>
</evidence>
<proteinExistence type="predicted"/>
<name>A0A195CYB5_9HYME</name>
<gene>
    <name evidence="1" type="ORF">ALC62_03424</name>
</gene>
<protein>
    <submittedName>
        <fullName evidence="1">Uncharacterized protein</fullName>
    </submittedName>
</protein>
<evidence type="ECO:0000313" key="2">
    <source>
        <dbReference type="Proteomes" id="UP000078542"/>
    </source>
</evidence>
<dbReference type="AlphaFoldDB" id="A0A195CYB5"/>
<keyword evidence="2" id="KW-1185">Reference proteome</keyword>
<accession>A0A195CYB5</accession>
<dbReference type="EMBL" id="KQ977115">
    <property type="protein sequence ID" value="KYN05631.1"/>
    <property type="molecule type" value="Genomic_DNA"/>
</dbReference>
<reference evidence="1 2" key="1">
    <citation type="submission" date="2016-03" db="EMBL/GenBank/DDBJ databases">
        <title>Cyphomyrmex costatus WGS genome.</title>
        <authorList>
            <person name="Nygaard S."/>
            <person name="Hu H."/>
            <person name="Boomsma J."/>
            <person name="Zhang G."/>
        </authorList>
    </citation>
    <scope>NUCLEOTIDE SEQUENCE [LARGE SCALE GENOMIC DNA]</scope>
    <source>
        <strain evidence="1">MS0001</strain>
        <tissue evidence="1">Whole body</tissue>
    </source>
</reference>
<feature type="non-terminal residue" evidence="1">
    <location>
        <position position="1"/>
    </location>
</feature>
<sequence>LFIQFHFYQAHAFCKYLYQCQFHRLLHFLSRYVFYTHEVSFENFLYATNVQRDLIPSGHEIISAAGMFGVQMATIGPC</sequence>
<dbReference type="Proteomes" id="UP000078542">
    <property type="component" value="Unassembled WGS sequence"/>
</dbReference>